<dbReference type="FunCoup" id="B3SBJ1">
    <property type="interactions" value="1097"/>
</dbReference>
<dbReference type="eggNOG" id="KOG4658">
    <property type="taxonomic scope" value="Eukaryota"/>
</dbReference>
<keyword evidence="5" id="KW-0472">Membrane</keyword>
<dbReference type="GeneID" id="6758818"/>
<dbReference type="OMA" id="GEIRXWW"/>
<dbReference type="InterPro" id="IPR002182">
    <property type="entry name" value="NB-ARC"/>
</dbReference>
<dbReference type="SMART" id="SM00114">
    <property type="entry name" value="CARD"/>
    <property type="match status" value="1"/>
</dbReference>
<evidence type="ECO:0000256" key="1">
    <source>
        <dbReference type="ARBA" id="ARBA00022574"/>
    </source>
</evidence>
<evidence type="ECO:0000259" key="6">
    <source>
        <dbReference type="PROSITE" id="PS50209"/>
    </source>
</evidence>
<evidence type="ECO:0000256" key="4">
    <source>
        <dbReference type="PROSITE-ProRule" id="PRU00221"/>
    </source>
</evidence>
<dbReference type="SUPFAM" id="SSF52540">
    <property type="entry name" value="P-loop containing nucleoside triphosphate hydrolases"/>
    <property type="match status" value="1"/>
</dbReference>
<dbReference type="InterPro" id="IPR019775">
    <property type="entry name" value="WD40_repeat_CS"/>
</dbReference>
<reference evidence="7 8" key="1">
    <citation type="journal article" date="2008" name="Nature">
        <title>The Trichoplax genome and the nature of placozoans.</title>
        <authorList>
            <person name="Srivastava M."/>
            <person name="Begovic E."/>
            <person name="Chapman J."/>
            <person name="Putnam N.H."/>
            <person name="Hellsten U."/>
            <person name="Kawashima T."/>
            <person name="Kuo A."/>
            <person name="Mitros T."/>
            <person name="Salamov A."/>
            <person name="Carpenter M.L."/>
            <person name="Signorovitch A.Y."/>
            <person name="Moreno M.A."/>
            <person name="Kamm K."/>
            <person name="Grimwood J."/>
            <person name="Schmutz J."/>
            <person name="Shapiro H."/>
            <person name="Grigoriev I.V."/>
            <person name="Buss L.W."/>
            <person name="Schierwater B."/>
            <person name="Dellaporta S.L."/>
            <person name="Rokhsar D.S."/>
        </authorList>
    </citation>
    <scope>NUCLEOTIDE SEQUENCE [LARGE SCALE GENOMIC DNA]</scope>
    <source>
        <strain evidence="7 8">Grell-BS-1999</strain>
    </source>
</reference>
<dbReference type="Gene3D" id="3.40.50.300">
    <property type="entry name" value="P-loop containing nucleotide triphosphate hydrolases"/>
    <property type="match status" value="1"/>
</dbReference>
<dbReference type="KEGG" id="tad:TRIADDRAFT_32738"/>
<dbReference type="Proteomes" id="UP000009022">
    <property type="component" value="Unassembled WGS sequence"/>
</dbReference>
<proteinExistence type="predicted"/>
<dbReference type="Gene3D" id="1.10.8.430">
    <property type="entry name" value="Helical domain of apoptotic protease-activating factors"/>
    <property type="match status" value="1"/>
</dbReference>
<gene>
    <name evidence="7" type="ORF">TRIADDRAFT_32738</name>
</gene>
<dbReference type="HOGENOM" id="CLU_005071_1_0_1"/>
<dbReference type="PROSITE" id="PS00678">
    <property type="entry name" value="WD_REPEATS_1"/>
    <property type="match status" value="3"/>
</dbReference>
<organism evidence="7 8">
    <name type="scientific">Trichoplax adhaerens</name>
    <name type="common">Trichoplax reptans</name>
    <dbReference type="NCBI Taxonomy" id="10228"/>
    <lineage>
        <taxon>Eukaryota</taxon>
        <taxon>Metazoa</taxon>
        <taxon>Placozoa</taxon>
        <taxon>Uniplacotomia</taxon>
        <taxon>Trichoplacea</taxon>
        <taxon>Trichoplacidae</taxon>
        <taxon>Trichoplax</taxon>
    </lineage>
</organism>
<dbReference type="GO" id="GO:0005829">
    <property type="term" value="C:cytosol"/>
    <property type="evidence" value="ECO:0007669"/>
    <property type="project" value="UniProtKB-ARBA"/>
</dbReference>
<dbReference type="PRINTS" id="PR00320">
    <property type="entry name" value="GPROTEINBRPT"/>
</dbReference>
<dbReference type="AlphaFoldDB" id="B3SBJ1"/>
<dbReference type="InParanoid" id="B3SBJ1"/>
<dbReference type="RefSeq" id="XP_002117644.1">
    <property type="nucleotide sequence ID" value="XM_002117608.1"/>
</dbReference>
<dbReference type="OrthoDB" id="1357022at2759"/>
<sequence>MAATESQRHLLIKHRVAIVQDMRVRRILDILYSQEIVTRDDCERIEAKETNADRARALLDLIPEKGYRAFRSFRLALQESYPHLAQLLKGDIDSPDSPSELQPEDDLESILPMLVEGGVPQRPNVHIKREKALETLRNGLQSLQNQEGWVILHGMGGSGKTVLAAESLRSAKLIGTCFPGGVSWLTMGKYHCLISQSMQNLCSRLDQEYQYLPTNIEAARDRLRMTIARRYAKMLLILDDVWSWRVLAAFNLRCRTLVTTRDSTIADRVGGHKVLVPLQDGFTTDQSKTILASWIKQPVESLPAEASAIIDECKSSPLAISMIGALLQRRPDRWGYYLELLKNRQVSRLRKSMSYQFDTLGEAISMSVDNLDPELRQQYEQLAVFESNVKIPASVLAILWDKDEAFVEDDMDELASKSLAKIYPRHYYDTNKMMVYGIHDLQMDFLKEQCPDLPALHRKLIERYDATCHGQYHLLKNDRYIHDNLISHLIQANEISKAKALLTDLLWLEARLTYTLPSSLLSDYIKIKKLLNDEDRELLEKFAELVSVHSHLFVENPRPDLIQMAISQTGSTTIHQQALKIARQRRQEKFYLNWCNKPSHKLDKCLMSLRIHKASAACCSFSPDGSQVVSSSWNGDIQIWDAFSGASVAKFDGHGDEVVCCCCFSKDGRIASASLDETVKVWNIANESLELVYDKHDADVLWCQFSPDQANIVSCGADRLVKLWNSRTGEDYATFYGHLDIVRQCAFSNDGQKIVSCSDDTYVKVWDTQSGDIRKDLLLALTHHDEGVSSCAFFNNDTMIISSSGRNVITSSVKDGSKLASFRCFGGVLCCNVSSSGLYFAAGLTTSALQMWHIQDRQTVAVYKGHNGWIQSVSYAPDDSRLLSSASDETVKFWSSNPTEDKFARVKLRIFFTCSFQDDEPTIYAPDMQESLLVYHGLNSKFVEEYSEGRSKIRCCCLSKDETLLSSGRENGEVMILSSIDGRLLQELNGHKDTIIFIRFIGDRKRLLSCARDNTAKVFNENMTVSMYKIDRLLQLFVAKVILYSFVYMHLLLGILWDSATGNMLYDYSHSGHLTDCSIMPDQQSFITTSVDAIAKLWSCEDGRLIRSYTAHEDCVRSCRISNDGKLLAVGCDNGSIKIWDIHSGKELMTLRGHNVWVNCCKFSKDGNYLVTVSDTLIWWDLRNGKKLQEIRLFGRYADDIFFNGDFTHFVTIDSESIVYILKRLT</sequence>
<accession>B3SBJ1</accession>
<dbReference type="Pfam" id="PF17908">
    <property type="entry name" value="APAF1_C"/>
    <property type="match status" value="1"/>
</dbReference>
<feature type="repeat" description="WD" evidence="4">
    <location>
        <begin position="693"/>
        <end position="734"/>
    </location>
</feature>
<dbReference type="CDD" id="cd00200">
    <property type="entry name" value="WD40"/>
    <property type="match status" value="2"/>
</dbReference>
<feature type="repeat" description="WD" evidence="4">
    <location>
        <begin position="863"/>
        <end position="895"/>
    </location>
</feature>
<feature type="repeat" description="WD" evidence="4">
    <location>
        <begin position="609"/>
        <end position="650"/>
    </location>
</feature>
<evidence type="ECO:0000256" key="5">
    <source>
        <dbReference type="SAM" id="Phobius"/>
    </source>
</evidence>
<dbReference type="Pfam" id="PF00931">
    <property type="entry name" value="NB-ARC"/>
    <property type="match status" value="1"/>
</dbReference>
<dbReference type="Gene3D" id="2.130.10.10">
    <property type="entry name" value="YVTN repeat-like/Quinoprotein amine dehydrogenase"/>
    <property type="match status" value="2"/>
</dbReference>
<keyword evidence="5" id="KW-1133">Transmembrane helix</keyword>
<dbReference type="PANTHER" id="PTHR22845">
    <property type="entry name" value="APOPTOTIC PROTEASE-ACTIVATING FACTOR 1"/>
    <property type="match status" value="1"/>
</dbReference>
<dbReference type="InterPro" id="IPR001680">
    <property type="entry name" value="WD40_rpt"/>
</dbReference>
<dbReference type="PRINTS" id="PR00364">
    <property type="entry name" value="DISEASERSIST"/>
</dbReference>
<dbReference type="InterPro" id="IPR020472">
    <property type="entry name" value="WD40_PAC1"/>
</dbReference>
<evidence type="ECO:0000313" key="8">
    <source>
        <dbReference type="Proteomes" id="UP000009022"/>
    </source>
</evidence>
<protein>
    <recommendedName>
        <fullName evidence="6">CARD domain-containing protein</fullName>
    </recommendedName>
</protein>
<dbReference type="InterPro" id="IPR015943">
    <property type="entry name" value="WD40/YVTN_repeat-like_dom_sf"/>
</dbReference>
<evidence type="ECO:0000256" key="2">
    <source>
        <dbReference type="ARBA" id="ARBA00022703"/>
    </source>
</evidence>
<feature type="transmembrane region" description="Helical" evidence="5">
    <location>
        <begin position="1033"/>
        <end position="1057"/>
    </location>
</feature>
<dbReference type="SUPFAM" id="SSF50978">
    <property type="entry name" value="WD40 repeat-like"/>
    <property type="match status" value="2"/>
</dbReference>
<dbReference type="Gene3D" id="1.10.533.10">
    <property type="entry name" value="Death Domain, Fas"/>
    <property type="match status" value="1"/>
</dbReference>
<name>B3SBJ1_TRIAD</name>
<dbReference type="Pfam" id="PF00619">
    <property type="entry name" value="CARD"/>
    <property type="match status" value="1"/>
</dbReference>
<feature type="repeat" description="WD" evidence="4">
    <location>
        <begin position="1109"/>
        <end position="1150"/>
    </location>
</feature>
<dbReference type="InterPro" id="IPR036322">
    <property type="entry name" value="WD40_repeat_dom_sf"/>
</dbReference>
<dbReference type="PROSITE" id="PS50209">
    <property type="entry name" value="CARD"/>
    <property type="match status" value="1"/>
</dbReference>
<dbReference type="InterPro" id="IPR027417">
    <property type="entry name" value="P-loop_NTPase"/>
</dbReference>
<feature type="repeat" description="WD" evidence="4">
    <location>
        <begin position="651"/>
        <end position="692"/>
    </location>
</feature>
<dbReference type="CDD" id="cd01671">
    <property type="entry name" value="CARD"/>
    <property type="match status" value="1"/>
</dbReference>
<dbReference type="Gene3D" id="1.25.40.370">
    <property type="match status" value="1"/>
</dbReference>
<dbReference type="PANTHER" id="PTHR22845:SF5">
    <property type="entry name" value="APOPTOTIC PROTEASE-ACTIVATING FACTOR 1"/>
    <property type="match status" value="1"/>
</dbReference>
<dbReference type="GO" id="GO:0006915">
    <property type="term" value="P:apoptotic process"/>
    <property type="evidence" value="ECO:0007669"/>
    <property type="project" value="UniProtKB-KW"/>
</dbReference>
<dbReference type="STRING" id="10228.B3SBJ1"/>
<dbReference type="InterPro" id="IPR011029">
    <property type="entry name" value="DEATH-like_dom_sf"/>
</dbReference>
<dbReference type="InterPro" id="IPR048975">
    <property type="entry name" value="WHD_APAF1"/>
</dbReference>
<feature type="repeat" description="WD" evidence="4">
    <location>
        <begin position="1067"/>
        <end position="1108"/>
    </location>
</feature>
<dbReference type="InterPro" id="IPR001315">
    <property type="entry name" value="CARD"/>
</dbReference>
<dbReference type="CTD" id="6758818"/>
<dbReference type="SMART" id="SM00320">
    <property type="entry name" value="WD40"/>
    <property type="match status" value="12"/>
</dbReference>
<keyword evidence="2" id="KW-0053">Apoptosis</keyword>
<evidence type="ECO:0000256" key="3">
    <source>
        <dbReference type="ARBA" id="ARBA00022737"/>
    </source>
</evidence>
<keyword evidence="8" id="KW-1185">Reference proteome</keyword>
<dbReference type="PROSITE" id="PS50294">
    <property type="entry name" value="WD_REPEATS_REGION"/>
    <property type="match status" value="5"/>
</dbReference>
<dbReference type="eggNOG" id="KOG4155">
    <property type="taxonomic scope" value="Eukaryota"/>
</dbReference>
<evidence type="ECO:0000313" key="7">
    <source>
        <dbReference type="EMBL" id="EDV19902.1"/>
    </source>
</evidence>
<dbReference type="InterPro" id="IPR042197">
    <property type="entry name" value="Apaf_helical"/>
</dbReference>
<feature type="domain" description="CARD" evidence="6">
    <location>
        <begin position="3"/>
        <end position="92"/>
    </location>
</feature>
<keyword evidence="1 4" id="KW-0853">WD repeat</keyword>
<dbReference type="Gene3D" id="1.10.10.10">
    <property type="entry name" value="Winged helix-like DNA-binding domain superfamily/Winged helix DNA-binding domain"/>
    <property type="match status" value="1"/>
</dbReference>
<dbReference type="InterPro" id="IPR036388">
    <property type="entry name" value="WH-like_DNA-bd_sf"/>
</dbReference>
<dbReference type="GO" id="GO:0043531">
    <property type="term" value="F:ADP binding"/>
    <property type="evidence" value="ECO:0007669"/>
    <property type="project" value="InterPro"/>
</dbReference>
<dbReference type="InterPro" id="IPR041452">
    <property type="entry name" value="APAF1_C"/>
</dbReference>
<dbReference type="GO" id="GO:0042981">
    <property type="term" value="P:regulation of apoptotic process"/>
    <property type="evidence" value="ECO:0007669"/>
    <property type="project" value="InterPro"/>
</dbReference>
<dbReference type="PhylomeDB" id="B3SBJ1"/>
<keyword evidence="3" id="KW-0677">Repeat</keyword>
<dbReference type="SUPFAM" id="SSF47986">
    <property type="entry name" value="DEATH domain"/>
    <property type="match status" value="1"/>
</dbReference>
<feature type="repeat" description="WD" evidence="4">
    <location>
        <begin position="735"/>
        <end position="776"/>
    </location>
</feature>
<dbReference type="EMBL" id="DS985265">
    <property type="protein sequence ID" value="EDV19902.1"/>
    <property type="molecule type" value="Genomic_DNA"/>
</dbReference>
<dbReference type="PROSITE" id="PS50082">
    <property type="entry name" value="WD_REPEATS_2"/>
    <property type="match status" value="7"/>
</dbReference>
<keyword evidence="5" id="KW-0812">Transmembrane</keyword>
<dbReference type="Pfam" id="PF00400">
    <property type="entry name" value="WD40"/>
    <property type="match status" value="10"/>
</dbReference>
<dbReference type="Pfam" id="PF21296">
    <property type="entry name" value="WHD_APAF1"/>
    <property type="match status" value="1"/>
</dbReference>